<sequence length="328" mass="36614">MTDMQYTYLGNTGLEVSRFCLGCMNFGSGADWMMNDRDASLELLDHALDAGINFLDTANAYSRGESEEIVGEAIADRDRDELAIATKVYFPMGDGPNKSGLSRKHILDQAQASLDRLGTDYIDLYQIHRWDDHVPIEETLSALDHLVDEGLVRYVGASTMSAYQFTKALYTADVENLERFACMQPEYNAVDRHEEANLLPVCEGEEIGVIPWSPLAGGFLTGKYERDSSIPAGTRAETDKYTSNRFSDENWDVLDEIRDIAEKKDATPAQVSLAWLLHKPVVDAPIIGPRSIEHLDENLAALDIDLTPDERERIEAPKTPRWPAPGKD</sequence>
<proteinExistence type="predicted"/>
<accession>A0A0W1SMP4</accession>
<feature type="domain" description="NADP-dependent oxidoreductase" evidence="3">
    <location>
        <begin position="20"/>
        <end position="316"/>
    </location>
</feature>
<organism evidence="4 5">
    <name type="scientific">Haloferax profundi</name>
    <dbReference type="NCBI Taxonomy" id="1544718"/>
    <lineage>
        <taxon>Archaea</taxon>
        <taxon>Methanobacteriati</taxon>
        <taxon>Methanobacteriota</taxon>
        <taxon>Stenosarchaea group</taxon>
        <taxon>Halobacteria</taxon>
        <taxon>Halobacteriales</taxon>
        <taxon>Haloferacaceae</taxon>
        <taxon>Haloferax</taxon>
    </lineage>
</organism>
<dbReference type="AlphaFoldDB" id="A0A0W1SMP4"/>
<evidence type="ECO:0000313" key="5">
    <source>
        <dbReference type="Proteomes" id="UP000053157"/>
    </source>
</evidence>
<feature type="region of interest" description="Disordered" evidence="2">
    <location>
        <begin position="308"/>
        <end position="328"/>
    </location>
</feature>
<dbReference type="Pfam" id="PF00248">
    <property type="entry name" value="Aldo_ket_red"/>
    <property type="match status" value="1"/>
</dbReference>
<dbReference type="PRINTS" id="PR00069">
    <property type="entry name" value="ALDKETRDTASE"/>
</dbReference>
<dbReference type="RefSeq" id="WP_058572061.1">
    <property type="nucleotide sequence ID" value="NZ_LOPV01000170.1"/>
</dbReference>
<dbReference type="SUPFAM" id="SSF51430">
    <property type="entry name" value="NAD(P)-linked oxidoreductase"/>
    <property type="match status" value="1"/>
</dbReference>
<dbReference type="EMBL" id="LOPV01000170">
    <property type="protein sequence ID" value="KTG27530.1"/>
    <property type="molecule type" value="Genomic_DNA"/>
</dbReference>
<dbReference type="Proteomes" id="UP000053157">
    <property type="component" value="Unassembled WGS sequence"/>
</dbReference>
<dbReference type="InterPro" id="IPR036812">
    <property type="entry name" value="NAD(P)_OxRdtase_dom_sf"/>
</dbReference>
<dbReference type="GO" id="GO:0016491">
    <property type="term" value="F:oxidoreductase activity"/>
    <property type="evidence" value="ECO:0007669"/>
    <property type="project" value="UniProtKB-KW"/>
</dbReference>
<feature type="compositionally biased region" description="Basic and acidic residues" evidence="2">
    <location>
        <begin position="308"/>
        <end position="318"/>
    </location>
</feature>
<comment type="caution">
    <text evidence="4">The sequence shown here is derived from an EMBL/GenBank/DDBJ whole genome shotgun (WGS) entry which is preliminary data.</text>
</comment>
<name>A0A0W1SMP4_9EURY</name>
<dbReference type="PANTHER" id="PTHR43364:SF4">
    <property type="entry name" value="NAD(P)-LINKED OXIDOREDUCTASE SUPERFAMILY PROTEIN"/>
    <property type="match status" value="1"/>
</dbReference>
<evidence type="ECO:0000259" key="3">
    <source>
        <dbReference type="Pfam" id="PF00248"/>
    </source>
</evidence>
<dbReference type="FunFam" id="3.20.20.100:FF:000004">
    <property type="entry name" value="Oxidoreductase, aldo/keto reductase"/>
    <property type="match status" value="1"/>
</dbReference>
<dbReference type="InterPro" id="IPR050523">
    <property type="entry name" value="AKR_Detox_Biosynth"/>
</dbReference>
<reference evidence="4 5" key="1">
    <citation type="submission" date="2015-12" db="EMBL/GenBank/DDBJ databases">
        <title>Haloferax profundi sp. nov. isolated from the Discovery deep brine-seawater interface in the Red Sea.</title>
        <authorList>
            <person name="Zhang G."/>
            <person name="Stingl U."/>
            <person name="Rashid M."/>
        </authorList>
    </citation>
    <scope>NUCLEOTIDE SEQUENCE [LARGE SCALE GENOMIC DNA]</scope>
    <source>
        <strain evidence="4 5">SB29</strain>
    </source>
</reference>
<dbReference type="CDD" id="cd19079">
    <property type="entry name" value="AKR_EcYajO-like"/>
    <property type="match status" value="1"/>
</dbReference>
<evidence type="ECO:0000256" key="2">
    <source>
        <dbReference type="SAM" id="MobiDB-lite"/>
    </source>
</evidence>
<keyword evidence="5" id="KW-1185">Reference proteome</keyword>
<keyword evidence="1" id="KW-0560">Oxidoreductase</keyword>
<gene>
    <name evidence="4" type="ORF">AUR66_13690</name>
</gene>
<dbReference type="InterPro" id="IPR023210">
    <property type="entry name" value="NADP_OxRdtase_dom"/>
</dbReference>
<protein>
    <submittedName>
        <fullName evidence="4">Aldo/keto reductase</fullName>
    </submittedName>
</protein>
<evidence type="ECO:0000313" key="4">
    <source>
        <dbReference type="EMBL" id="KTG27530.1"/>
    </source>
</evidence>
<dbReference type="GO" id="GO:0005829">
    <property type="term" value="C:cytosol"/>
    <property type="evidence" value="ECO:0007669"/>
    <property type="project" value="UniProtKB-ARBA"/>
</dbReference>
<evidence type="ECO:0000256" key="1">
    <source>
        <dbReference type="ARBA" id="ARBA00023002"/>
    </source>
</evidence>
<dbReference type="PANTHER" id="PTHR43364">
    <property type="entry name" value="NADH-SPECIFIC METHYLGLYOXAL REDUCTASE-RELATED"/>
    <property type="match status" value="1"/>
</dbReference>
<dbReference type="InterPro" id="IPR020471">
    <property type="entry name" value="AKR"/>
</dbReference>
<dbReference type="Gene3D" id="3.20.20.100">
    <property type="entry name" value="NADP-dependent oxidoreductase domain"/>
    <property type="match status" value="1"/>
</dbReference>